<dbReference type="STRING" id="608538.HTH_0565"/>
<dbReference type="AlphaFoldDB" id="D3DGS5"/>
<evidence type="ECO:0000313" key="2">
    <source>
        <dbReference type="Proteomes" id="UP000002574"/>
    </source>
</evidence>
<reference evidence="1 2" key="1">
    <citation type="journal article" date="2010" name="J. Bacteriol.">
        <title>Complete genome sequence of the thermophilic, obligately chemolithoautotrophic hydrogen-oxidizing bacterium Hydrogenobacter thermophilus TK-6.</title>
        <authorList>
            <person name="Arai H."/>
            <person name="Kanbe H."/>
            <person name="Ishii M."/>
            <person name="Igarashi Y."/>
        </authorList>
    </citation>
    <scope>NUCLEOTIDE SEQUENCE [LARGE SCALE GENOMIC DNA]</scope>
    <source>
        <strain evidence="2">DSM 6534 / IAM 12695 / TK-6 [Tokyo]</strain>
    </source>
</reference>
<dbReference type="KEGG" id="hth:HTH_0565"/>
<sequence>MAKKSKKNWIQSAIKKPGSFTQWCKKRGYEGVNEECIAEGMKSKDPKTRARARLAKTLRGMSKRRRKK</sequence>
<name>D3DGS5_HYDTT</name>
<organism evidence="1 2">
    <name type="scientific">Hydrogenobacter thermophilus (strain DSM 6534 / IAM 12695 / TK-6)</name>
    <dbReference type="NCBI Taxonomy" id="608538"/>
    <lineage>
        <taxon>Bacteria</taxon>
        <taxon>Pseudomonadati</taxon>
        <taxon>Aquificota</taxon>
        <taxon>Aquificia</taxon>
        <taxon>Aquificales</taxon>
        <taxon>Aquificaceae</taxon>
        <taxon>Hydrogenobacter</taxon>
    </lineage>
</organism>
<dbReference type="KEGG" id="hte:Hydth_0564"/>
<proteinExistence type="predicted"/>
<dbReference type="RefSeq" id="WP_012963209.1">
    <property type="nucleotide sequence ID" value="NC_013799.1"/>
</dbReference>
<protein>
    <submittedName>
        <fullName evidence="1">Uncharacterized protein</fullName>
    </submittedName>
</protein>
<keyword evidence="2" id="KW-1185">Reference proteome</keyword>
<dbReference type="EMBL" id="AP011112">
    <property type="protein sequence ID" value="BAI69027.1"/>
    <property type="molecule type" value="Genomic_DNA"/>
</dbReference>
<dbReference type="Proteomes" id="UP000002574">
    <property type="component" value="Chromosome"/>
</dbReference>
<evidence type="ECO:0000313" key="1">
    <source>
        <dbReference type="EMBL" id="BAI69027.1"/>
    </source>
</evidence>
<accession>D3DGS5</accession>
<gene>
    <name evidence="1" type="ordered locus">HTH_0565</name>
</gene>